<dbReference type="Pfam" id="PF01370">
    <property type="entry name" value="Epimerase"/>
    <property type="match status" value="1"/>
</dbReference>
<accession>A0A941HYT0</accession>
<dbReference type="EMBL" id="CP068570">
    <property type="protein sequence ID" value="QQZ50411.1"/>
    <property type="molecule type" value="Genomic_DNA"/>
</dbReference>
<dbReference type="Gene3D" id="3.40.50.720">
    <property type="entry name" value="NAD(P)-binding Rossmann-like Domain"/>
    <property type="match status" value="1"/>
</dbReference>
<proteinExistence type="predicted"/>
<dbReference type="InterPro" id="IPR001509">
    <property type="entry name" value="Epimerase_deHydtase"/>
</dbReference>
<reference evidence="3" key="1">
    <citation type="submission" date="2021-01" db="EMBL/GenBank/DDBJ databases">
        <title>Genome sequence of Phenylobacterium sp. 20VBR1 isolated from a valley glaceir, Ny-Alesund, Svalbard.</title>
        <authorList>
            <person name="Thomas F.A."/>
            <person name="Krishnan K.P."/>
            <person name="Sinha R.K."/>
        </authorList>
    </citation>
    <scope>NUCLEOTIDE SEQUENCE</scope>
    <source>
        <strain evidence="3">20VBR1</strain>
    </source>
</reference>
<dbReference type="AlphaFoldDB" id="A0A941HYT0"/>
<dbReference type="PANTHER" id="PTHR12126">
    <property type="entry name" value="NADH-UBIQUINONE OXIDOREDUCTASE 39 KDA SUBUNIT-RELATED"/>
    <property type="match status" value="1"/>
</dbReference>
<dbReference type="SUPFAM" id="SSF51735">
    <property type="entry name" value="NAD(P)-binding Rossmann-fold domains"/>
    <property type="match status" value="1"/>
</dbReference>
<dbReference type="FunFam" id="3.40.50.720:FF:000702">
    <property type="entry name" value="NADH dehydrogenase (Ubiquinone)"/>
    <property type="match status" value="1"/>
</dbReference>
<evidence type="ECO:0000313" key="2">
    <source>
        <dbReference type="EMBL" id="MBR7621720.1"/>
    </source>
</evidence>
<dbReference type="EMBL" id="JAGSGD010000003">
    <property type="protein sequence ID" value="MBR7621720.1"/>
    <property type="molecule type" value="Genomic_DNA"/>
</dbReference>
<organism evidence="2 4">
    <name type="scientific">Phenylobacterium glaciei</name>
    <dbReference type="NCBI Taxonomy" id="2803784"/>
    <lineage>
        <taxon>Bacteria</taxon>
        <taxon>Pseudomonadati</taxon>
        <taxon>Pseudomonadota</taxon>
        <taxon>Alphaproteobacteria</taxon>
        <taxon>Caulobacterales</taxon>
        <taxon>Caulobacteraceae</taxon>
        <taxon>Phenylobacterium</taxon>
    </lineage>
</organism>
<evidence type="ECO:0000313" key="4">
    <source>
        <dbReference type="Proteomes" id="UP000622580"/>
    </source>
</evidence>
<reference evidence="2" key="2">
    <citation type="submission" date="2021-04" db="EMBL/GenBank/DDBJ databases">
        <title>Draft genome assembly of strain Phenylobacterium sp. 20VBR1 using MiniION and Illumina platforms.</title>
        <authorList>
            <person name="Thomas F.A."/>
            <person name="Krishnan K.P."/>
            <person name="Sinha R.K."/>
        </authorList>
    </citation>
    <scope>NUCLEOTIDE SEQUENCE</scope>
    <source>
        <strain evidence="2">20VBR1</strain>
    </source>
</reference>
<sequence>MQDLVTVFGGSGFVGAQVVRALAKQGWRVRVAVRQPHLAYKMRLLGDVGQIEVVQANIRNEASIRRAVEGAHAVVNAVGVLYETGRQKFQSIHTMGARNVAAVSRAAGLGTLVQISAIGVDAESGSKYARTKAMGEEAVREAFPGAVLIRPSVIFGPDDHFFNKFAEMAVISPALPLIGGGHGKLQPVFVGDVAKAVARAVTDPACAGQTYELGGPRAYTFRELMELLMTEIGRKRFLVPLPFAIAALIGKACEILAITPWTPPLTEDQVELLKSDNVVSGSQPGLAELGVEATAVEAIVPAYLYRFRKGGQYADEVERLTAIA</sequence>
<name>A0A941HYT0_9CAUL</name>
<dbReference type="Proteomes" id="UP000622580">
    <property type="component" value="Unassembled WGS sequence"/>
</dbReference>
<dbReference type="GO" id="GO:0044877">
    <property type="term" value="F:protein-containing complex binding"/>
    <property type="evidence" value="ECO:0007669"/>
    <property type="project" value="TreeGrafter"/>
</dbReference>
<dbReference type="PANTHER" id="PTHR12126:SF11">
    <property type="entry name" value="NADH DEHYDROGENASE [UBIQUINONE] 1 ALPHA SUBCOMPLEX SUBUNIT 9, MITOCHONDRIAL"/>
    <property type="match status" value="1"/>
</dbReference>
<dbReference type="InterPro" id="IPR036291">
    <property type="entry name" value="NAD(P)-bd_dom_sf"/>
</dbReference>
<dbReference type="CDD" id="cd05271">
    <property type="entry name" value="NDUFA9_like_SDR_a"/>
    <property type="match status" value="1"/>
</dbReference>
<dbReference type="InterPro" id="IPR051207">
    <property type="entry name" value="ComplexI_NDUFA9_subunit"/>
</dbReference>
<evidence type="ECO:0000313" key="3">
    <source>
        <dbReference type="EMBL" id="QQZ50411.1"/>
    </source>
</evidence>
<dbReference type="RefSeq" id="WP_215343242.1">
    <property type="nucleotide sequence ID" value="NZ_JAGSGD010000003.1"/>
</dbReference>
<evidence type="ECO:0000259" key="1">
    <source>
        <dbReference type="Pfam" id="PF01370"/>
    </source>
</evidence>
<gene>
    <name evidence="3" type="ORF">JKL49_01745</name>
    <name evidence="2" type="ORF">JKL49_20175</name>
</gene>
<keyword evidence="4" id="KW-1185">Reference proteome</keyword>
<protein>
    <submittedName>
        <fullName evidence="2">Complex I NDUFA9 subunit family protein</fullName>
    </submittedName>
</protein>
<feature type="domain" description="NAD-dependent epimerase/dehydratase" evidence="1">
    <location>
        <begin position="5"/>
        <end position="214"/>
    </location>
</feature>